<accession>A0ACC2K0U0</accession>
<evidence type="ECO:0000313" key="1">
    <source>
        <dbReference type="EMBL" id="KAJ8133365.1"/>
    </source>
</evidence>
<organism evidence="1 2">
    <name type="scientific">Lasiodiplodia mahajangana</name>
    <dbReference type="NCBI Taxonomy" id="1108764"/>
    <lineage>
        <taxon>Eukaryota</taxon>
        <taxon>Fungi</taxon>
        <taxon>Dikarya</taxon>
        <taxon>Ascomycota</taxon>
        <taxon>Pezizomycotina</taxon>
        <taxon>Dothideomycetes</taxon>
        <taxon>Dothideomycetes incertae sedis</taxon>
        <taxon>Botryosphaeriales</taxon>
        <taxon>Botryosphaeriaceae</taxon>
        <taxon>Lasiodiplodia</taxon>
    </lineage>
</organism>
<name>A0ACC2K0U0_9PEZI</name>
<gene>
    <name evidence="1" type="ORF">O1611_g264</name>
</gene>
<protein>
    <submittedName>
        <fullName evidence="1">Uncharacterized protein</fullName>
    </submittedName>
</protein>
<evidence type="ECO:0000313" key="2">
    <source>
        <dbReference type="Proteomes" id="UP001153332"/>
    </source>
</evidence>
<reference evidence="1" key="1">
    <citation type="submission" date="2022-12" db="EMBL/GenBank/DDBJ databases">
        <title>Genome Sequence of Lasiodiplodia mahajangana.</title>
        <authorList>
            <person name="Buettner E."/>
        </authorList>
    </citation>
    <scope>NUCLEOTIDE SEQUENCE</scope>
    <source>
        <strain evidence="1">VT137</strain>
    </source>
</reference>
<sequence length="271" mass="30668">MPLLRDGTVLRKIPNYHRIDESLSEDISSLAEAPIEHIAQTVEGLNTTITFTFKAVEGEETQPCPPNEGCTILCAEDNTVLGHMLRKFGQNYVMTENGRDAVEVYKSNPERFPCILMDTAMPIMDGREATRRIRAFESNRPGHRRALIVGVGPFHMFTPSLSEFPSDGFDLMMPKPFRVPELYEMFMGGPETNIISLYGSLTEEEKRAYPRSVAEDVRLGDDPRSIAIRNEMKRRIPPKMADTPGGHKTIFFTRIIVKVVKASEDDDSFRR</sequence>
<dbReference type="EMBL" id="JAPUUL010000019">
    <property type="protein sequence ID" value="KAJ8133365.1"/>
    <property type="molecule type" value="Genomic_DNA"/>
</dbReference>
<keyword evidence="2" id="KW-1185">Reference proteome</keyword>
<proteinExistence type="predicted"/>
<dbReference type="Proteomes" id="UP001153332">
    <property type="component" value="Unassembled WGS sequence"/>
</dbReference>
<comment type="caution">
    <text evidence="1">The sequence shown here is derived from an EMBL/GenBank/DDBJ whole genome shotgun (WGS) entry which is preliminary data.</text>
</comment>